<accession>A0A3R9WND6</accession>
<dbReference type="EMBL" id="RWJF01000001">
    <property type="protein sequence ID" value="RST30500.1"/>
    <property type="molecule type" value="Genomic_DNA"/>
</dbReference>
<evidence type="ECO:0000256" key="2">
    <source>
        <dbReference type="SAM" id="Phobius"/>
    </source>
</evidence>
<evidence type="ECO:0000313" key="3">
    <source>
        <dbReference type="EMBL" id="RST30500.1"/>
    </source>
</evidence>
<evidence type="ECO:0000256" key="1">
    <source>
        <dbReference type="SAM" id="MobiDB-lite"/>
    </source>
</evidence>
<keyword evidence="2" id="KW-0812">Transmembrane</keyword>
<reference evidence="3 4" key="1">
    <citation type="submission" date="2018-12" db="EMBL/GenBank/DDBJ databases">
        <title>Sphingomonas sp. HMF7854 Genome sequencing and assembly.</title>
        <authorList>
            <person name="Cha I."/>
            <person name="Kang H."/>
            <person name="Kim H."/>
            <person name="Kang J."/>
            <person name="Joh K."/>
        </authorList>
    </citation>
    <scope>NUCLEOTIDE SEQUENCE [LARGE SCALE GENOMIC DNA]</scope>
    <source>
        <strain evidence="3 4">HMF7854</strain>
    </source>
</reference>
<keyword evidence="2" id="KW-0472">Membrane</keyword>
<feature type="transmembrane region" description="Helical" evidence="2">
    <location>
        <begin position="6"/>
        <end position="29"/>
    </location>
</feature>
<comment type="caution">
    <text evidence="3">The sequence shown here is derived from an EMBL/GenBank/DDBJ whole genome shotgun (WGS) entry which is preliminary data.</text>
</comment>
<keyword evidence="4" id="KW-1185">Reference proteome</keyword>
<proteinExistence type="predicted"/>
<organism evidence="3 4">
    <name type="scientific">Sphingomonas ginkgonis</name>
    <dbReference type="NCBI Taxonomy" id="2315330"/>
    <lineage>
        <taxon>Bacteria</taxon>
        <taxon>Pseudomonadati</taxon>
        <taxon>Pseudomonadota</taxon>
        <taxon>Alphaproteobacteria</taxon>
        <taxon>Sphingomonadales</taxon>
        <taxon>Sphingomonadaceae</taxon>
        <taxon>Sphingomonas</taxon>
    </lineage>
</organism>
<dbReference type="RefSeq" id="WP_126718332.1">
    <property type="nucleotide sequence ID" value="NZ_RWJF01000001.1"/>
</dbReference>
<feature type="region of interest" description="Disordered" evidence="1">
    <location>
        <begin position="95"/>
        <end position="123"/>
    </location>
</feature>
<sequence length="123" mass="14391">MTSFTSDQWVIIALVFLLGLVVGGFLFAGGGRKWKHRYRTEVERREALETDHQKRVAEFDAREKEWREQDSLRGAAMRDRGVTDADLRARDSDLRARDRDVRADDRARGDYDHDGVPDRDERR</sequence>
<protein>
    <submittedName>
        <fullName evidence="3">Uncharacterized protein</fullName>
    </submittedName>
</protein>
<keyword evidence="2" id="KW-1133">Transmembrane helix</keyword>
<evidence type="ECO:0000313" key="4">
    <source>
        <dbReference type="Proteomes" id="UP000274661"/>
    </source>
</evidence>
<gene>
    <name evidence="3" type="ORF">HMF7854_06385</name>
</gene>
<dbReference type="Proteomes" id="UP000274661">
    <property type="component" value="Unassembled WGS sequence"/>
</dbReference>
<name>A0A3R9WND6_9SPHN</name>
<dbReference type="AlphaFoldDB" id="A0A3R9WND6"/>
<dbReference type="OrthoDB" id="7583372at2"/>